<dbReference type="InterPro" id="IPR001138">
    <property type="entry name" value="Zn2Cys6_DnaBD"/>
</dbReference>
<dbReference type="PANTHER" id="PTHR46910:SF33">
    <property type="entry name" value="ZN(II)2CYS6 TRANSCRIPTION FACTOR (EUROFUNG)"/>
    <property type="match status" value="1"/>
</dbReference>
<dbReference type="CDD" id="cd12148">
    <property type="entry name" value="fungal_TF_MHR"/>
    <property type="match status" value="1"/>
</dbReference>
<protein>
    <recommendedName>
        <fullName evidence="2">Zn(2)-C6 fungal-type domain-containing protein</fullName>
    </recommendedName>
</protein>
<reference evidence="3 4" key="1">
    <citation type="journal article" date="2018" name="Front. Microbiol.">
        <title>Genome-Wide Analysis of Corynespora cassiicola Leaf Fall Disease Putative Effectors.</title>
        <authorList>
            <person name="Lopez D."/>
            <person name="Ribeiro S."/>
            <person name="Label P."/>
            <person name="Fumanal B."/>
            <person name="Venisse J.S."/>
            <person name="Kohler A."/>
            <person name="de Oliveira R.R."/>
            <person name="Labutti K."/>
            <person name="Lipzen A."/>
            <person name="Lail K."/>
            <person name="Bauer D."/>
            <person name="Ohm R.A."/>
            <person name="Barry K.W."/>
            <person name="Spatafora J."/>
            <person name="Grigoriev I.V."/>
            <person name="Martin F.M."/>
            <person name="Pujade-Renaud V."/>
        </authorList>
    </citation>
    <scope>NUCLEOTIDE SEQUENCE [LARGE SCALE GENOMIC DNA]</scope>
    <source>
        <strain evidence="3 4">Philippines</strain>
    </source>
</reference>
<dbReference type="STRING" id="1448308.A0A2T2NMG8"/>
<dbReference type="Gene3D" id="4.10.240.10">
    <property type="entry name" value="Zn(2)-C6 fungal-type DNA-binding domain"/>
    <property type="match status" value="1"/>
</dbReference>
<dbReference type="EMBL" id="KZ678136">
    <property type="protein sequence ID" value="PSN66466.1"/>
    <property type="molecule type" value="Genomic_DNA"/>
</dbReference>
<dbReference type="CDD" id="cd00067">
    <property type="entry name" value="GAL4"/>
    <property type="match status" value="1"/>
</dbReference>
<evidence type="ECO:0000256" key="1">
    <source>
        <dbReference type="ARBA" id="ARBA00023242"/>
    </source>
</evidence>
<dbReference type="Pfam" id="PF00172">
    <property type="entry name" value="Zn_clus"/>
    <property type="match status" value="1"/>
</dbReference>
<dbReference type="PANTHER" id="PTHR46910">
    <property type="entry name" value="TRANSCRIPTION FACTOR PDR1"/>
    <property type="match status" value="1"/>
</dbReference>
<feature type="domain" description="Zn(2)-C6 fungal-type" evidence="2">
    <location>
        <begin position="15"/>
        <end position="45"/>
    </location>
</feature>
<evidence type="ECO:0000313" key="4">
    <source>
        <dbReference type="Proteomes" id="UP000240883"/>
    </source>
</evidence>
<evidence type="ECO:0000259" key="2">
    <source>
        <dbReference type="PROSITE" id="PS50048"/>
    </source>
</evidence>
<dbReference type="AlphaFoldDB" id="A0A2T2NMG8"/>
<dbReference type="SMART" id="SM00066">
    <property type="entry name" value="GAL4"/>
    <property type="match status" value="1"/>
</dbReference>
<proteinExistence type="predicted"/>
<name>A0A2T2NMG8_CORCC</name>
<gene>
    <name evidence="3" type="ORF">BS50DRAFT_669321</name>
</gene>
<organism evidence="3 4">
    <name type="scientific">Corynespora cassiicola Philippines</name>
    <dbReference type="NCBI Taxonomy" id="1448308"/>
    <lineage>
        <taxon>Eukaryota</taxon>
        <taxon>Fungi</taxon>
        <taxon>Dikarya</taxon>
        <taxon>Ascomycota</taxon>
        <taxon>Pezizomycotina</taxon>
        <taxon>Dothideomycetes</taxon>
        <taxon>Pleosporomycetidae</taxon>
        <taxon>Pleosporales</taxon>
        <taxon>Corynesporascaceae</taxon>
        <taxon>Corynespora</taxon>
    </lineage>
</organism>
<keyword evidence="1" id="KW-0539">Nucleus</keyword>
<evidence type="ECO:0000313" key="3">
    <source>
        <dbReference type="EMBL" id="PSN66466.1"/>
    </source>
</evidence>
<dbReference type="InterPro" id="IPR050987">
    <property type="entry name" value="AtrR-like"/>
</dbReference>
<dbReference type="PROSITE" id="PS50048">
    <property type="entry name" value="ZN2_CY6_FUNGAL_2"/>
    <property type="match status" value="1"/>
</dbReference>
<accession>A0A2T2NMG8</accession>
<keyword evidence="4" id="KW-1185">Reference proteome</keyword>
<sequence>MTAEQKELSHRQDVACARCRERKVRCGRERPACMNCRHDNSDCEYSLPEKRVNHTKLLCRKFDRLEGRLSSIEGEISWLTALLKTGGFQHGIENTKVVEMVDDTDCVDTNTQLNPKKRIVLGQGHMTDQYHGPDTLLTLCCELRDVVIKNGKFELLERICSNASTEPSLDVPEHTAIRLPPKQLLRMVLPQFFAQVDYATDLFVEPYLRANIEKIYTTPQIPANEAWAICFNTIILLVLGSESSICGSDPLMGSPISLPFFHAMRAALCQAWIFTTPKLINVQALCLLSITAQRYYTASKSNAIFAQACLLARMTGLHQAHVAPLEITPDEAQERCKTYMSLYLQDKNLSLSWSSICWLPGSDRRLSPQLSPTMFVDPNITSRMHLAETQKKLYQYLSADTCRTTPKTANELTSIARSLDDWESKYCVHTLPFSSLHESELQLTFLATRLQANSRIHAELHKEDVIVDARASCLILLISYEKHDQSMLNMLHSIRRPSVVSTKSNASSDDDATHTKAGTFATGHLSSLLDVFPIMAFFILTKHILLRNASTDTLITKERLCMDLRLLRDVHSCFTEVNSRTQSENRASQIERTFGLIIELIDLLKEPSLVSTPNRHVSAQTSGVRTPNGITAAVSSPNIQAPWDPLAIQFGDSLIMNLESQEEGSDKGRKRRRTTDTDFALSGTSLETFMPGDWNPALDLDTQDFLINPVEFEN</sequence>
<dbReference type="PROSITE" id="PS00463">
    <property type="entry name" value="ZN2_CY6_FUNGAL_1"/>
    <property type="match status" value="1"/>
</dbReference>
<dbReference type="GO" id="GO:0000981">
    <property type="term" value="F:DNA-binding transcription factor activity, RNA polymerase II-specific"/>
    <property type="evidence" value="ECO:0007669"/>
    <property type="project" value="InterPro"/>
</dbReference>
<dbReference type="OrthoDB" id="103819at2759"/>
<dbReference type="Proteomes" id="UP000240883">
    <property type="component" value="Unassembled WGS sequence"/>
</dbReference>
<dbReference type="InterPro" id="IPR036864">
    <property type="entry name" value="Zn2-C6_fun-type_DNA-bd_sf"/>
</dbReference>
<dbReference type="SUPFAM" id="SSF57701">
    <property type="entry name" value="Zn2/Cys6 DNA-binding domain"/>
    <property type="match status" value="1"/>
</dbReference>
<dbReference type="GO" id="GO:0008270">
    <property type="term" value="F:zinc ion binding"/>
    <property type="evidence" value="ECO:0007669"/>
    <property type="project" value="InterPro"/>
</dbReference>